<proteinExistence type="predicted"/>
<protein>
    <submittedName>
        <fullName evidence="1">Uncharacterized protein</fullName>
    </submittedName>
</protein>
<name>A0ABP4GS56_9PSEU</name>
<reference evidence="2" key="1">
    <citation type="journal article" date="2019" name="Int. J. Syst. Evol. Microbiol.">
        <title>The Global Catalogue of Microorganisms (GCM) 10K type strain sequencing project: providing services to taxonomists for standard genome sequencing and annotation.</title>
        <authorList>
            <consortium name="The Broad Institute Genomics Platform"/>
            <consortium name="The Broad Institute Genome Sequencing Center for Infectious Disease"/>
            <person name="Wu L."/>
            <person name="Ma J."/>
        </authorList>
    </citation>
    <scope>NUCLEOTIDE SEQUENCE [LARGE SCALE GENOMIC DNA]</scope>
    <source>
        <strain evidence="2">JCM 13023</strain>
    </source>
</reference>
<accession>A0ABP4GS56</accession>
<dbReference type="EMBL" id="BAAALN010000005">
    <property type="protein sequence ID" value="GAA1234176.1"/>
    <property type="molecule type" value="Genomic_DNA"/>
</dbReference>
<sequence>MQPRLTVGDDGSAAAVRATADRTNVARTGELELPRDVVRCPDMSSSAVTVCRTFTCRHCGGRVSLTPMLLRSSPAKGLHTGSRLRNVTAVHRPTSPAPGAGLHAGTGLMCTANSNSGQQGGGQ</sequence>
<evidence type="ECO:0000313" key="2">
    <source>
        <dbReference type="Proteomes" id="UP001500653"/>
    </source>
</evidence>
<gene>
    <name evidence="1" type="ORF">GCM10009676_17180</name>
</gene>
<comment type="caution">
    <text evidence="1">The sequence shown here is derived from an EMBL/GenBank/DDBJ whole genome shotgun (WGS) entry which is preliminary data.</text>
</comment>
<evidence type="ECO:0000313" key="1">
    <source>
        <dbReference type="EMBL" id="GAA1234176.1"/>
    </source>
</evidence>
<organism evidence="1 2">
    <name type="scientific">Prauserella halophila</name>
    <dbReference type="NCBI Taxonomy" id="185641"/>
    <lineage>
        <taxon>Bacteria</taxon>
        <taxon>Bacillati</taxon>
        <taxon>Actinomycetota</taxon>
        <taxon>Actinomycetes</taxon>
        <taxon>Pseudonocardiales</taxon>
        <taxon>Pseudonocardiaceae</taxon>
        <taxon>Prauserella</taxon>
    </lineage>
</organism>
<keyword evidence="2" id="KW-1185">Reference proteome</keyword>
<dbReference type="Proteomes" id="UP001500653">
    <property type="component" value="Unassembled WGS sequence"/>
</dbReference>